<keyword evidence="1" id="KW-0547">Nucleotide-binding</keyword>
<dbReference type="Gene3D" id="3.90.640.10">
    <property type="entry name" value="Actin, Chain A, domain 4"/>
    <property type="match status" value="2"/>
</dbReference>
<dbReference type="PRINTS" id="PR00301">
    <property type="entry name" value="HEATSHOCK70"/>
</dbReference>
<dbReference type="HOGENOM" id="CLU_033976_2_0_5"/>
<dbReference type="PANTHER" id="PTHR42749">
    <property type="entry name" value="CELL SHAPE-DETERMINING PROTEIN MREB"/>
    <property type="match status" value="1"/>
</dbReference>
<dbReference type="Pfam" id="PF00012">
    <property type="entry name" value="HSP70"/>
    <property type="match status" value="1"/>
</dbReference>
<dbReference type="InterPro" id="IPR043129">
    <property type="entry name" value="ATPase_NBD"/>
</dbReference>
<evidence type="ECO:0000313" key="3">
    <source>
        <dbReference type="EMBL" id="EFH10795.1"/>
    </source>
</evidence>
<organism evidence="3 4">
    <name type="scientific">Pseudoroseomonas cervicalis ATCC 49957</name>
    <dbReference type="NCBI Taxonomy" id="525371"/>
    <lineage>
        <taxon>Bacteria</taxon>
        <taxon>Pseudomonadati</taxon>
        <taxon>Pseudomonadota</taxon>
        <taxon>Alphaproteobacteria</taxon>
        <taxon>Acetobacterales</taxon>
        <taxon>Roseomonadaceae</taxon>
        <taxon>Roseomonas</taxon>
    </lineage>
</organism>
<proteinExistence type="predicted"/>
<dbReference type="CDD" id="cd10231">
    <property type="entry name" value="ASKHA_NBD_HSP70_YegD-like"/>
    <property type="match status" value="1"/>
</dbReference>
<dbReference type="PANTHER" id="PTHR42749:SF1">
    <property type="entry name" value="CELL SHAPE-DETERMINING PROTEIN MREB"/>
    <property type="match status" value="1"/>
</dbReference>
<dbReference type="AlphaFoldDB" id="D5RPK0"/>
<dbReference type="GO" id="GO:0140662">
    <property type="term" value="F:ATP-dependent protein folding chaperone"/>
    <property type="evidence" value="ECO:0007669"/>
    <property type="project" value="InterPro"/>
</dbReference>
<reference evidence="3 4" key="1">
    <citation type="submission" date="2010-04" db="EMBL/GenBank/DDBJ databases">
        <authorList>
            <person name="Qin X."/>
            <person name="Bachman B."/>
            <person name="Battles P."/>
            <person name="Bell A."/>
            <person name="Bess C."/>
            <person name="Bickham C."/>
            <person name="Chaboub L."/>
            <person name="Chen D."/>
            <person name="Coyle M."/>
            <person name="Deiros D.R."/>
            <person name="Dinh H."/>
            <person name="Forbes L."/>
            <person name="Fowler G."/>
            <person name="Francisco L."/>
            <person name="Fu Q."/>
            <person name="Gubbala S."/>
            <person name="Hale W."/>
            <person name="Han Y."/>
            <person name="Hemphill L."/>
            <person name="Highlander S.K."/>
            <person name="Hirani K."/>
            <person name="Hogues M."/>
            <person name="Jackson L."/>
            <person name="Jakkamsetti A."/>
            <person name="Javaid M."/>
            <person name="Jiang H."/>
            <person name="Korchina V."/>
            <person name="Kovar C."/>
            <person name="Lara F."/>
            <person name="Lee S."/>
            <person name="Mata R."/>
            <person name="Mathew T."/>
            <person name="Moen C."/>
            <person name="Morales K."/>
            <person name="Munidasa M."/>
            <person name="Nazareth L."/>
            <person name="Ngo R."/>
            <person name="Nguyen L."/>
            <person name="Okwuonu G."/>
            <person name="Ongeri F."/>
            <person name="Patil S."/>
            <person name="Petrosino J."/>
            <person name="Pham C."/>
            <person name="Pham P."/>
            <person name="Pu L.-L."/>
            <person name="Puazo M."/>
            <person name="Raj R."/>
            <person name="Reid J."/>
            <person name="Rouhana J."/>
            <person name="Saada N."/>
            <person name="Shang Y."/>
            <person name="Simmons D."/>
            <person name="Thornton R."/>
            <person name="Warren J."/>
            <person name="Weissenberger G."/>
            <person name="Zhang J."/>
            <person name="Zhang L."/>
            <person name="Zhou C."/>
            <person name="Zhu D."/>
            <person name="Muzny D."/>
            <person name="Worley K."/>
            <person name="Gibbs R."/>
        </authorList>
    </citation>
    <scope>NUCLEOTIDE SEQUENCE [LARGE SCALE GENOMIC DNA]</scope>
    <source>
        <strain evidence="3 4">ATCC 49957</strain>
    </source>
</reference>
<keyword evidence="2" id="KW-0067">ATP-binding</keyword>
<dbReference type="Proteomes" id="UP000005324">
    <property type="component" value="Unassembled WGS sequence"/>
</dbReference>
<dbReference type="OrthoDB" id="9807934at2"/>
<evidence type="ECO:0008006" key="5">
    <source>
        <dbReference type="Google" id="ProtNLM"/>
    </source>
</evidence>
<name>D5RPK0_9PROT</name>
<protein>
    <recommendedName>
        <fullName evidence="5">DnaK family protein</fullName>
    </recommendedName>
</protein>
<dbReference type="Gene3D" id="3.30.420.40">
    <property type="match status" value="3"/>
</dbReference>
<comment type="caution">
    <text evidence="3">The sequence shown here is derived from an EMBL/GenBank/DDBJ whole genome shotgun (WGS) entry which is preliminary data.</text>
</comment>
<accession>D5RPK0</accession>
<sequence>MAETIGLDFGTTNSVIALRGEDGAVGTVRYAVGGAEIDTFRSLLCFWAEETGPSRGRLQHAAGPLAIEAYLDDPLGCRLIMSMKSYLASRSFQETRIFGRSYGLEELISLFLRALLGSTPEGAALARARVVAGRPVRFVGEQADDALATTRLTAAFRGAGWSDIVLALEPEAAGHRFAATLDGPATVLVGDFGGGTSDFSLMRFDPGAAPGRRVTALGHAGLGIAGDAFDYRIIDHVVSPRLGKGDSYRVMGTALPVPPSFYTSFARWHRLSLMRAPRTMREIAEVARAADHPDKLHHLMRLVEDETGYALYQAVSGVKAALSRADSAALSFRHGDFVLEETIRREDFESWIAPELTRIGAAVDQALADAGLAASAVDKVFLTGGTSLVPAVRQLFERRFGAAAVAQGGEFVSVAEGLALIGAERALAA</sequence>
<keyword evidence="4" id="KW-1185">Reference proteome</keyword>
<dbReference type="SUPFAM" id="SSF53067">
    <property type="entry name" value="Actin-like ATPase domain"/>
    <property type="match status" value="2"/>
</dbReference>
<dbReference type="EMBL" id="ADVL01000633">
    <property type="protein sequence ID" value="EFH10795.1"/>
    <property type="molecule type" value="Genomic_DNA"/>
</dbReference>
<dbReference type="GO" id="GO:0005524">
    <property type="term" value="F:ATP binding"/>
    <property type="evidence" value="ECO:0007669"/>
    <property type="project" value="UniProtKB-KW"/>
</dbReference>
<evidence type="ECO:0000313" key="4">
    <source>
        <dbReference type="Proteomes" id="UP000005324"/>
    </source>
</evidence>
<dbReference type="RefSeq" id="WP_007002042.1">
    <property type="nucleotide sequence ID" value="NZ_GG770777.1"/>
</dbReference>
<evidence type="ECO:0000256" key="2">
    <source>
        <dbReference type="ARBA" id="ARBA00022840"/>
    </source>
</evidence>
<dbReference type="InterPro" id="IPR042054">
    <property type="entry name" value="YegD-like"/>
</dbReference>
<gene>
    <name evidence="3" type="ORF">HMPREF0731_3011</name>
</gene>
<dbReference type="InterPro" id="IPR013126">
    <property type="entry name" value="Hsp_70_fam"/>
</dbReference>
<evidence type="ECO:0000256" key="1">
    <source>
        <dbReference type="ARBA" id="ARBA00022741"/>
    </source>
</evidence>